<protein>
    <submittedName>
        <fullName evidence="1">Putative structural protein</fullName>
    </submittedName>
</protein>
<accession>A0A6M3M752</accession>
<organism evidence="1">
    <name type="scientific">viral metagenome</name>
    <dbReference type="NCBI Taxonomy" id="1070528"/>
    <lineage>
        <taxon>unclassified sequences</taxon>
        <taxon>metagenomes</taxon>
        <taxon>organismal metagenomes</taxon>
    </lineage>
</organism>
<dbReference type="EMBL" id="MT143887">
    <property type="protein sequence ID" value="QJB04686.1"/>
    <property type="molecule type" value="Genomic_DNA"/>
</dbReference>
<dbReference type="EMBL" id="MT143699">
    <property type="protein sequence ID" value="QJB00752.1"/>
    <property type="molecule type" value="Genomic_DNA"/>
</dbReference>
<proteinExistence type="predicted"/>
<name>A0A6M3M752_9ZZZZ</name>
<evidence type="ECO:0000313" key="2">
    <source>
        <dbReference type="EMBL" id="QJB04686.1"/>
    </source>
</evidence>
<evidence type="ECO:0000313" key="1">
    <source>
        <dbReference type="EMBL" id="QJB00752.1"/>
    </source>
</evidence>
<dbReference type="AlphaFoldDB" id="A0A6M3M752"/>
<reference evidence="1" key="1">
    <citation type="submission" date="2020-03" db="EMBL/GenBank/DDBJ databases">
        <title>The deep terrestrial virosphere.</title>
        <authorList>
            <person name="Holmfeldt K."/>
            <person name="Nilsson E."/>
            <person name="Simone D."/>
            <person name="Lopez-Fernandez M."/>
            <person name="Wu X."/>
            <person name="de Brujin I."/>
            <person name="Lundin D."/>
            <person name="Andersson A."/>
            <person name="Bertilsson S."/>
            <person name="Dopson M."/>
        </authorList>
    </citation>
    <scope>NUCLEOTIDE SEQUENCE</scope>
    <source>
        <strain evidence="1">MM171A00291</strain>
        <strain evidence="2">MM171B00223</strain>
    </source>
</reference>
<sequence>MSKTIQLANIGPVYVANMTDALTDEITNETTVQDAIKGLIGFKGHYADEAALVAAYPTATAGSWALLESTDTTWVWDSGDGAWEDTGSKFTGVDTIRFNIDGNGFAITTGIKGDLSIPFDCSITSYDILADQSGSIVVDLWVDTYANYPPTDADSITASAPVSISSATKGQDSTLTGWTKALTRGRSLRVNVDSCTSITRAQVTLYVGRT</sequence>
<gene>
    <name evidence="1" type="ORF">MM171A00291_0060</name>
    <name evidence="2" type="ORF">MM171B00223_0063</name>
</gene>